<evidence type="ECO:0000259" key="2">
    <source>
        <dbReference type="PROSITE" id="PS50203"/>
    </source>
</evidence>
<keyword evidence="4" id="KW-1185">Reference proteome</keyword>
<dbReference type="InterPro" id="IPR001300">
    <property type="entry name" value="Peptidase_C2_calpain_cat"/>
</dbReference>
<dbReference type="PROSITE" id="PS50203">
    <property type="entry name" value="CALPAIN_CAT"/>
    <property type="match status" value="1"/>
</dbReference>
<dbReference type="AlphaFoldDB" id="A0A195DSC8"/>
<organism evidence="3 4">
    <name type="scientific">Trachymyrmex cornetzi</name>
    <dbReference type="NCBI Taxonomy" id="471704"/>
    <lineage>
        <taxon>Eukaryota</taxon>
        <taxon>Metazoa</taxon>
        <taxon>Ecdysozoa</taxon>
        <taxon>Arthropoda</taxon>
        <taxon>Hexapoda</taxon>
        <taxon>Insecta</taxon>
        <taxon>Pterygota</taxon>
        <taxon>Neoptera</taxon>
        <taxon>Endopterygota</taxon>
        <taxon>Hymenoptera</taxon>
        <taxon>Apocrita</taxon>
        <taxon>Aculeata</taxon>
        <taxon>Formicoidea</taxon>
        <taxon>Formicidae</taxon>
        <taxon>Myrmicinae</taxon>
        <taxon>Trachymyrmex</taxon>
    </lineage>
</organism>
<dbReference type="InterPro" id="IPR053033">
    <property type="entry name" value="Androglobin-like"/>
</dbReference>
<dbReference type="InterPro" id="IPR038765">
    <property type="entry name" value="Papain-like_cys_pep_sf"/>
</dbReference>
<sequence length="107" mass="12525">MYKHLLGKYIVRLYCMGCWRRILVDDIVPVDKNGKPLLPRTSNNFELWPMLLAKALLKLASLTWTKRREIVDFHPITCFTGGHNVHFVFNKIINVITLVQKQFLSLN</sequence>
<feature type="domain" description="Calpain catalytic" evidence="2">
    <location>
        <begin position="1"/>
        <end position="59"/>
    </location>
</feature>
<dbReference type="PANTHER" id="PTHR46298">
    <property type="entry name" value="ANDROGLOBIN"/>
    <property type="match status" value="1"/>
</dbReference>
<dbReference type="GO" id="GO:0006508">
    <property type="term" value="P:proteolysis"/>
    <property type="evidence" value="ECO:0007669"/>
    <property type="project" value="InterPro"/>
</dbReference>
<accession>A0A195DSC8</accession>
<proteinExistence type="predicted"/>
<dbReference type="SUPFAM" id="SSF54001">
    <property type="entry name" value="Cysteine proteinases"/>
    <property type="match status" value="1"/>
</dbReference>
<dbReference type="Pfam" id="PF00648">
    <property type="entry name" value="Peptidase_C2"/>
    <property type="match status" value="1"/>
</dbReference>
<dbReference type="PANTHER" id="PTHR46298:SF1">
    <property type="entry name" value="ANDROGLOBIN"/>
    <property type="match status" value="1"/>
</dbReference>
<reference evidence="3 4" key="1">
    <citation type="submission" date="2015-09" db="EMBL/GenBank/DDBJ databases">
        <title>Trachymyrmex cornetzi WGS genome.</title>
        <authorList>
            <person name="Nygaard S."/>
            <person name="Hu H."/>
            <person name="Boomsma J."/>
            <person name="Zhang G."/>
        </authorList>
    </citation>
    <scope>NUCLEOTIDE SEQUENCE [LARGE SCALE GENOMIC DNA]</scope>
    <source>
        <strain evidence="3">Tcor2-1</strain>
        <tissue evidence="3">Whole body</tissue>
    </source>
</reference>
<protein>
    <submittedName>
        <fullName evidence="3">Calpain-7-like protein</fullName>
    </submittedName>
</protein>
<evidence type="ECO:0000313" key="3">
    <source>
        <dbReference type="EMBL" id="KYN15825.1"/>
    </source>
</evidence>
<gene>
    <name evidence="3" type="ORF">ALC57_11905</name>
</gene>
<dbReference type="STRING" id="471704.A0A195DSC8"/>
<dbReference type="EMBL" id="KQ980489">
    <property type="protein sequence ID" value="KYN15825.1"/>
    <property type="molecule type" value="Genomic_DNA"/>
</dbReference>
<evidence type="ECO:0000313" key="4">
    <source>
        <dbReference type="Proteomes" id="UP000078492"/>
    </source>
</evidence>
<name>A0A195DSC8_9HYME</name>
<comment type="caution">
    <text evidence="1">Lacks conserved residue(s) required for the propagation of feature annotation.</text>
</comment>
<dbReference type="GO" id="GO:0004198">
    <property type="term" value="F:calcium-dependent cysteine-type endopeptidase activity"/>
    <property type="evidence" value="ECO:0007669"/>
    <property type="project" value="InterPro"/>
</dbReference>
<dbReference type="Proteomes" id="UP000078492">
    <property type="component" value="Unassembled WGS sequence"/>
</dbReference>
<evidence type="ECO:0000256" key="1">
    <source>
        <dbReference type="PROSITE-ProRule" id="PRU00239"/>
    </source>
</evidence>